<evidence type="ECO:0000313" key="9">
    <source>
        <dbReference type="Proteomes" id="UP001501599"/>
    </source>
</evidence>
<reference evidence="9" key="1">
    <citation type="journal article" date="2019" name="Int. J. Syst. Evol. Microbiol.">
        <title>The Global Catalogue of Microorganisms (GCM) 10K type strain sequencing project: providing services to taxonomists for standard genome sequencing and annotation.</title>
        <authorList>
            <consortium name="The Broad Institute Genomics Platform"/>
            <consortium name="The Broad Institute Genome Sequencing Center for Infectious Disease"/>
            <person name="Wu L."/>
            <person name="Ma J."/>
        </authorList>
    </citation>
    <scope>NUCLEOTIDE SEQUENCE [LARGE SCALE GENOMIC DNA]</scope>
    <source>
        <strain evidence="9">JCM 16026</strain>
    </source>
</reference>
<evidence type="ECO:0000256" key="2">
    <source>
        <dbReference type="ARBA" id="ARBA00023015"/>
    </source>
</evidence>
<dbReference type="InterPro" id="IPR014284">
    <property type="entry name" value="RNA_pol_sigma-70_dom"/>
</dbReference>
<evidence type="ECO:0000256" key="6">
    <source>
        <dbReference type="RuleBase" id="RU000716"/>
    </source>
</evidence>
<evidence type="ECO:0000256" key="4">
    <source>
        <dbReference type="ARBA" id="ARBA00023125"/>
    </source>
</evidence>
<keyword evidence="2 6" id="KW-0805">Transcription regulation</keyword>
<dbReference type="InterPro" id="IPR007627">
    <property type="entry name" value="RNA_pol_sigma70_r2"/>
</dbReference>
<evidence type="ECO:0000313" key="8">
    <source>
        <dbReference type="EMBL" id="GAA2176599.1"/>
    </source>
</evidence>
<evidence type="ECO:0000259" key="7">
    <source>
        <dbReference type="PROSITE" id="PS00622"/>
    </source>
</evidence>
<dbReference type="PROSITE" id="PS01063">
    <property type="entry name" value="SIGMA70_ECF"/>
    <property type="match status" value="1"/>
</dbReference>
<sequence length="199" mass="21493">MGYGGAVTAQTATGEDDEAIGLAFATESSDVGLRLAYERWGGLVLALACRVMDRADAEDVVQQTFVSAWRSRDRYDPTAGPLGAWIVAIARRRIADHFRSAAIAHERAVDPSDALDRADGAHADDVPELVAGSILVEETLASMDEPQRTIVRLAVIEDLSASAIADRLELPVGTVKSHLSRTLRRLRDRWEGTHAAHPA</sequence>
<dbReference type="InterPro" id="IPR013324">
    <property type="entry name" value="RNA_pol_sigma_r3/r4-like"/>
</dbReference>
<dbReference type="PANTHER" id="PTHR43133">
    <property type="entry name" value="RNA POLYMERASE ECF-TYPE SIGMA FACTO"/>
    <property type="match status" value="1"/>
</dbReference>
<keyword evidence="9" id="KW-1185">Reference proteome</keyword>
<dbReference type="InterPro" id="IPR000838">
    <property type="entry name" value="RNA_pol_sigma70_ECF_CS"/>
</dbReference>
<dbReference type="SUPFAM" id="SSF88946">
    <property type="entry name" value="Sigma2 domain of RNA polymerase sigma factors"/>
    <property type="match status" value="1"/>
</dbReference>
<evidence type="ECO:0000256" key="1">
    <source>
        <dbReference type="ARBA" id="ARBA00010641"/>
    </source>
</evidence>
<dbReference type="NCBIfam" id="TIGR02937">
    <property type="entry name" value="sigma70-ECF"/>
    <property type="match status" value="1"/>
</dbReference>
<proteinExistence type="inferred from homology"/>
<protein>
    <recommendedName>
        <fullName evidence="6">RNA polymerase sigma factor</fullName>
    </recommendedName>
</protein>
<dbReference type="PANTHER" id="PTHR43133:SF62">
    <property type="entry name" value="RNA POLYMERASE SIGMA FACTOR SIGZ"/>
    <property type="match status" value="1"/>
</dbReference>
<dbReference type="SUPFAM" id="SSF88659">
    <property type="entry name" value="Sigma3 and sigma4 domains of RNA polymerase sigma factors"/>
    <property type="match status" value="1"/>
</dbReference>
<dbReference type="Gene3D" id="1.10.1740.10">
    <property type="match status" value="1"/>
</dbReference>
<dbReference type="Pfam" id="PF04542">
    <property type="entry name" value="Sigma70_r2"/>
    <property type="match status" value="1"/>
</dbReference>
<dbReference type="Proteomes" id="UP001501599">
    <property type="component" value="Unassembled WGS sequence"/>
</dbReference>
<keyword evidence="4 6" id="KW-0238">DNA-binding</keyword>
<comment type="caution">
    <text evidence="8">The sequence shown here is derived from an EMBL/GenBank/DDBJ whole genome shotgun (WGS) entry which is preliminary data.</text>
</comment>
<dbReference type="Gene3D" id="1.10.10.10">
    <property type="entry name" value="Winged helix-like DNA-binding domain superfamily/Winged helix DNA-binding domain"/>
    <property type="match status" value="1"/>
</dbReference>
<dbReference type="CDD" id="cd06171">
    <property type="entry name" value="Sigma70_r4"/>
    <property type="match status" value="1"/>
</dbReference>
<evidence type="ECO:0000256" key="3">
    <source>
        <dbReference type="ARBA" id="ARBA00023082"/>
    </source>
</evidence>
<evidence type="ECO:0000256" key="5">
    <source>
        <dbReference type="ARBA" id="ARBA00023163"/>
    </source>
</evidence>
<dbReference type="InterPro" id="IPR039425">
    <property type="entry name" value="RNA_pol_sigma-70-like"/>
</dbReference>
<dbReference type="InterPro" id="IPR000792">
    <property type="entry name" value="Tscrpt_reg_LuxR_C"/>
</dbReference>
<dbReference type="Pfam" id="PF08281">
    <property type="entry name" value="Sigma70_r4_2"/>
    <property type="match status" value="1"/>
</dbReference>
<dbReference type="InterPro" id="IPR013325">
    <property type="entry name" value="RNA_pol_sigma_r2"/>
</dbReference>
<organism evidence="8 9">
    <name type="scientific">Agrococcus versicolor</name>
    <dbReference type="NCBI Taxonomy" id="501482"/>
    <lineage>
        <taxon>Bacteria</taxon>
        <taxon>Bacillati</taxon>
        <taxon>Actinomycetota</taxon>
        <taxon>Actinomycetes</taxon>
        <taxon>Micrococcales</taxon>
        <taxon>Microbacteriaceae</taxon>
        <taxon>Agrococcus</taxon>
    </lineage>
</organism>
<comment type="similarity">
    <text evidence="1 6">Belongs to the sigma-70 factor family. ECF subfamily.</text>
</comment>
<dbReference type="InterPro" id="IPR036388">
    <property type="entry name" value="WH-like_DNA-bd_sf"/>
</dbReference>
<feature type="domain" description="HTH luxR-type" evidence="7">
    <location>
        <begin position="158"/>
        <end position="185"/>
    </location>
</feature>
<dbReference type="EMBL" id="BAAAQT010000008">
    <property type="protein sequence ID" value="GAA2176599.1"/>
    <property type="molecule type" value="Genomic_DNA"/>
</dbReference>
<dbReference type="InterPro" id="IPR013249">
    <property type="entry name" value="RNA_pol_sigma70_r4_t2"/>
</dbReference>
<name>A0ABP5MPP0_9MICO</name>
<keyword evidence="3 6" id="KW-0731">Sigma factor</keyword>
<keyword evidence="5 6" id="KW-0804">Transcription</keyword>
<accession>A0ABP5MPP0</accession>
<gene>
    <name evidence="8" type="ORF">GCM10009846_31040</name>
</gene>
<dbReference type="PROSITE" id="PS00622">
    <property type="entry name" value="HTH_LUXR_1"/>
    <property type="match status" value="1"/>
</dbReference>